<dbReference type="AlphaFoldDB" id="A0A8X7MIV4"/>
<proteinExistence type="predicted"/>
<dbReference type="EMBL" id="LWDE02002390">
    <property type="protein sequence ID" value="KAE8237779.1"/>
    <property type="molecule type" value="Genomic_DNA"/>
</dbReference>
<keyword evidence="3" id="KW-1185">Reference proteome</keyword>
<gene>
    <name evidence="2" type="ORF">A4X06_0g9113</name>
</gene>
<accession>A0A8X7MIV4</accession>
<name>A0A8X7MIV4_9BASI</name>
<dbReference type="Proteomes" id="UP000077684">
    <property type="component" value="Unassembled WGS sequence"/>
</dbReference>
<reference evidence="2" key="1">
    <citation type="submission" date="2016-04" db="EMBL/GenBank/DDBJ databases">
        <authorList>
            <person name="Nguyen H.D."/>
            <person name="Samba Siva P."/>
            <person name="Cullis J."/>
            <person name="Levesque C.A."/>
            <person name="Hambleton S."/>
        </authorList>
    </citation>
    <scope>NUCLEOTIDE SEQUENCE</scope>
    <source>
        <strain evidence="2">DAOMC 236426</strain>
    </source>
</reference>
<sequence>MRFFTTFGTAIFASILAVAAHATVAQPTVLRCRPVKVEYYYVASRPTARSQKRDTAWPLVLGCFVIGMDLHHAVDKGDRHSVKSSLNMFKPNGPLAATYDGPPTHSPFVLGDSSSLRKRRVAMQPQPRGAGLGSAIAGGIASIMLDRWYFRQESPMTLLGFDHVVHHGA</sequence>
<feature type="chain" id="PRO_5036470514" evidence="1">
    <location>
        <begin position="26"/>
        <end position="169"/>
    </location>
</feature>
<evidence type="ECO:0000313" key="3">
    <source>
        <dbReference type="Proteomes" id="UP000077684"/>
    </source>
</evidence>
<reference evidence="2" key="2">
    <citation type="journal article" date="2019" name="IMA Fungus">
        <title>Genome sequencing and comparison of five Tilletia species to identify candidate genes for the detection of regulated species infecting wheat.</title>
        <authorList>
            <person name="Nguyen H.D.T."/>
            <person name="Sultana T."/>
            <person name="Kesanakurti P."/>
            <person name="Hambleton S."/>
        </authorList>
    </citation>
    <scope>NUCLEOTIDE SEQUENCE</scope>
    <source>
        <strain evidence="2">DAOMC 236426</strain>
    </source>
</reference>
<evidence type="ECO:0000256" key="1">
    <source>
        <dbReference type="SAM" id="SignalP"/>
    </source>
</evidence>
<organism evidence="2 3">
    <name type="scientific">Tilletia controversa</name>
    <name type="common">dwarf bunt fungus</name>
    <dbReference type="NCBI Taxonomy" id="13291"/>
    <lineage>
        <taxon>Eukaryota</taxon>
        <taxon>Fungi</taxon>
        <taxon>Dikarya</taxon>
        <taxon>Basidiomycota</taxon>
        <taxon>Ustilaginomycotina</taxon>
        <taxon>Exobasidiomycetes</taxon>
        <taxon>Tilletiales</taxon>
        <taxon>Tilletiaceae</taxon>
        <taxon>Tilletia</taxon>
    </lineage>
</organism>
<keyword evidence="1" id="KW-0732">Signal</keyword>
<feature type="signal peptide" evidence="1">
    <location>
        <begin position="1"/>
        <end position="25"/>
    </location>
</feature>
<protein>
    <submittedName>
        <fullName evidence="2">Uncharacterized protein</fullName>
    </submittedName>
</protein>
<evidence type="ECO:0000313" key="2">
    <source>
        <dbReference type="EMBL" id="KAE8237779.1"/>
    </source>
</evidence>
<comment type="caution">
    <text evidence="2">The sequence shown here is derived from an EMBL/GenBank/DDBJ whole genome shotgun (WGS) entry which is preliminary data.</text>
</comment>